<sequence length="137" mass="15967">MDHKKCKHIGMHAKFTLDVFLVTSKKFDDPAFTRVTIAPLWECAVIPAWIQDLEDQEGGYEGGPAEDREKLHEIFCKVMDSREWGALYEQGKLFRHFRLWLSLQVACWASEGVEEWVDKRFAWARLHPGVALPEDDY</sequence>
<evidence type="ECO:0000313" key="2">
    <source>
        <dbReference type="Proteomes" id="UP000054217"/>
    </source>
</evidence>
<dbReference type="OrthoDB" id="10003767at2759"/>
<reference evidence="1 2" key="1">
    <citation type="submission" date="2014-04" db="EMBL/GenBank/DDBJ databases">
        <authorList>
            <consortium name="DOE Joint Genome Institute"/>
            <person name="Kuo A."/>
            <person name="Kohler A."/>
            <person name="Costa M.D."/>
            <person name="Nagy L.G."/>
            <person name="Floudas D."/>
            <person name="Copeland A."/>
            <person name="Barry K.W."/>
            <person name="Cichocki N."/>
            <person name="Veneault-Fourrey C."/>
            <person name="LaButti K."/>
            <person name="Lindquist E.A."/>
            <person name="Lipzen A."/>
            <person name="Lundell T."/>
            <person name="Morin E."/>
            <person name="Murat C."/>
            <person name="Sun H."/>
            <person name="Tunlid A."/>
            <person name="Henrissat B."/>
            <person name="Grigoriev I.V."/>
            <person name="Hibbett D.S."/>
            <person name="Martin F."/>
            <person name="Nordberg H.P."/>
            <person name="Cantor M.N."/>
            <person name="Hua S.X."/>
        </authorList>
    </citation>
    <scope>NUCLEOTIDE SEQUENCE [LARGE SCALE GENOMIC DNA]</scope>
    <source>
        <strain evidence="1 2">Marx 270</strain>
    </source>
</reference>
<dbReference type="STRING" id="870435.A0A0C3NQT0"/>
<reference evidence="2" key="2">
    <citation type="submission" date="2015-01" db="EMBL/GenBank/DDBJ databases">
        <title>Evolutionary Origins and Diversification of the Mycorrhizal Mutualists.</title>
        <authorList>
            <consortium name="DOE Joint Genome Institute"/>
            <consortium name="Mycorrhizal Genomics Consortium"/>
            <person name="Kohler A."/>
            <person name="Kuo A."/>
            <person name="Nagy L.G."/>
            <person name="Floudas D."/>
            <person name="Copeland A."/>
            <person name="Barry K.W."/>
            <person name="Cichocki N."/>
            <person name="Veneault-Fourrey C."/>
            <person name="LaButti K."/>
            <person name="Lindquist E.A."/>
            <person name="Lipzen A."/>
            <person name="Lundell T."/>
            <person name="Morin E."/>
            <person name="Murat C."/>
            <person name="Riley R."/>
            <person name="Ohm R."/>
            <person name="Sun H."/>
            <person name="Tunlid A."/>
            <person name="Henrissat B."/>
            <person name="Grigoriev I.V."/>
            <person name="Hibbett D.S."/>
            <person name="Martin F."/>
        </authorList>
    </citation>
    <scope>NUCLEOTIDE SEQUENCE [LARGE SCALE GENOMIC DNA]</scope>
    <source>
        <strain evidence="2">Marx 270</strain>
    </source>
</reference>
<name>A0A0C3NQT0_PISTI</name>
<dbReference type="EMBL" id="KN832026">
    <property type="protein sequence ID" value="KIN97673.1"/>
    <property type="molecule type" value="Genomic_DNA"/>
</dbReference>
<evidence type="ECO:0000313" key="1">
    <source>
        <dbReference type="EMBL" id="KIN97673.1"/>
    </source>
</evidence>
<protein>
    <submittedName>
        <fullName evidence="1">Uncharacterized protein</fullName>
    </submittedName>
</protein>
<gene>
    <name evidence="1" type="ORF">M404DRAFT_32150</name>
</gene>
<dbReference type="InParanoid" id="A0A0C3NQT0"/>
<organism evidence="1 2">
    <name type="scientific">Pisolithus tinctorius Marx 270</name>
    <dbReference type="NCBI Taxonomy" id="870435"/>
    <lineage>
        <taxon>Eukaryota</taxon>
        <taxon>Fungi</taxon>
        <taxon>Dikarya</taxon>
        <taxon>Basidiomycota</taxon>
        <taxon>Agaricomycotina</taxon>
        <taxon>Agaricomycetes</taxon>
        <taxon>Agaricomycetidae</taxon>
        <taxon>Boletales</taxon>
        <taxon>Sclerodermatineae</taxon>
        <taxon>Pisolithaceae</taxon>
        <taxon>Pisolithus</taxon>
    </lineage>
</organism>
<dbReference type="HOGENOM" id="CLU_1865956_0_0_1"/>
<dbReference type="AlphaFoldDB" id="A0A0C3NQT0"/>
<dbReference type="Proteomes" id="UP000054217">
    <property type="component" value="Unassembled WGS sequence"/>
</dbReference>
<proteinExistence type="predicted"/>
<keyword evidence="2" id="KW-1185">Reference proteome</keyword>
<accession>A0A0C3NQT0</accession>